<dbReference type="EMBL" id="BPQB01000004">
    <property type="protein sequence ID" value="GJE86439.1"/>
    <property type="molecule type" value="Genomic_DNA"/>
</dbReference>
<dbReference type="PANTHER" id="PTHR22792:SF132">
    <property type="entry name" value="LA-RELATED PROTEIN 1"/>
    <property type="match status" value="1"/>
</dbReference>
<feature type="compositionally biased region" description="Low complexity" evidence="3">
    <location>
        <begin position="34"/>
        <end position="67"/>
    </location>
</feature>
<evidence type="ECO:0000256" key="2">
    <source>
        <dbReference type="PROSITE-ProRule" id="PRU00332"/>
    </source>
</evidence>
<dbReference type="OrthoDB" id="340227at2759"/>
<dbReference type="GO" id="GO:0010494">
    <property type="term" value="C:cytoplasmic stress granule"/>
    <property type="evidence" value="ECO:0007669"/>
    <property type="project" value="TreeGrafter"/>
</dbReference>
<reference evidence="5 6" key="1">
    <citation type="submission" date="2021-08" db="EMBL/GenBank/DDBJ databases">
        <title>Draft Genome Sequence of Phanerochaete sordida strain YK-624.</title>
        <authorList>
            <person name="Mori T."/>
            <person name="Dohra H."/>
            <person name="Suzuki T."/>
            <person name="Kawagishi H."/>
            <person name="Hirai H."/>
        </authorList>
    </citation>
    <scope>NUCLEOTIDE SEQUENCE [LARGE SCALE GENOMIC DNA]</scope>
    <source>
        <strain evidence="5 6">YK-624</strain>
    </source>
</reference>
<gene>
    <name evidence="5" type="ORF">PsYK624_025190</name>
</gene>
<feature type="compositionally biased region" description="Polar residues" evidence="3">
    <location>
        <begin position="98"/>
        <end position="107"/>
    </location>
</feature>
<organism evidence="5 6">
    <name type="scientific">Phanerochaete sordida</name>
    <dbReference type="NCBI Taxonomy" id="48140"/>
    <lineage>
        <taxon>Eukaryota</taxon>
        <taxon>Fungi</taxon>
        <taxon>Dikarya</taxon>
        <taxon>Basidiomycota</taxon>
        <taxon>Agaricomycotina</taxon>
        <taxon>Agaricomycetes</taxon>
        <taxon>Polyporales</taxon>
        <taxon>Phanerochaetaceae</taxon>
        <taxon>Phanerochaete</taxon>
    </lineage>
</organism>
<feature type="compositionally biased region" description="Polar residues" evidence="3">
    <location>
        <begin position="479"/>
        <end position="504"/>
    </location>
</feature>
<dbReference type="GO" id="GO:0003723">
    <property type="term" value="F:RNA binding"/>
    <property type="evidence" value="ECO:0007669"/>
    <property type="project" value="UniProtKB-UniRule"/>
</dbReference>
<dbReference type="Pfam" id="PF05383">
    <property type="entry name" value="La"/>
    <property type="match status" value="1"/>
</dbReference>
<feature type="domain" description="HTH La-type RNA-binding" evidence="4">
    <location>
        <begin position="904"/>
        <end position="993"/>
    </location>
</feature>
<dbReference type="GO" id="GO:0005829">
    <property type="term" value="C:cytosol"/>
    <property type="evidence" value="ECO:0007669"/>
    <property type="project" value="TreeGrafter"/>
</dbReference>
<accession>A0A9P3L9E4</accession>
<feature type="region of interest" description="Disordered" evidence="3">
    <location>
        <begin position="1"/>
        <end position="583"/>
    </location>
</feature>
<keyword evidence="1 2" id="KW-0694">RNA-binding</keyword>
<dbReference type="Gene3D" id="1.10.10.10">
    <property type="entry name" value="Winged helix-like DNA-binding domain superfamily/Winged helix DNA-binding domain"/>
    <property type="match status" value="1"/>
</dbReference>
<evidence type="ECO:0000313" key="6">
    <source>
        <dbReference type="Proteomes" id="UP000703269"/>
    </source>
</evidence>
<dbReference type="PANTHER" id="PTHR22792">
    <property type="entry name" value="LUPUS LA PROTEIN-RELATED"/>
    <property type="match status" value="1"/>
</dbReference>
<dbReference type="Proteomes" id="UP000703269">
    <property type="component" value="Unassembled WGS sequence"/>
</dbReference>
<dbReference type="InterPro" id="IPR036390">
    <property type="entry name" value="WH_DNA-bd_sf"/>
</dbReference>
<comment type="caution">
    <text evidence="5">The sequence shown here is derived from an EMBL/GenBank/DDBJ whole genome shotgun (WGS) entry which is preliminary data.</text>
</comment>
<evidence type="ECO:0000259" key="4">
    <source>
        <dbReference type="PROSITE" id="PS50961"/>
    </source>
</evidence>
<dbReference type="AlphaFoldDB" id="A0A9P3L9E4"/>
<feature type="compositionally biased region" description="Pro residues" evidence="3">
    <location>
        <begin position="388"/>
        <end position="403"/>
    </location>
</feature>
<feature type="compositionally biased region" description="Low complexity" evidence="3">
    <location>
        <begin position="76"/>
        <end position="85"/>
    </location>
</feature>
<feature type="compositionally biased region" description="Low complexity" evidence="3">
    <location>
        <begin position="214"/>
        <end position="230"/>
    </location>
</feature>
<feature type="region of interest" description="Disordered" evidence="3">
    <location>
        <begin position="614"/>
        <end position="637"/>
    </location>
</feature>
<dbReference type="GO" id="GO:0045727">
    <property type="term" value="P:positive regulation of translation"/>
    <property type="evidence" value="ECO:0007669"/>
    <property type="project" value="TreeGrafter"/>
</dbReference>
<evidence type="ECO:0000313" key="5">
    <source>
        <dbReference type="EMBL" id="GJE86439.1"/>
    </source>
</evidence>
<dbReference type="InterPro" id="IPR036388">
    <property type="entry name" value="WH-like_DNA-bd_sf"/>
</dbReference>
<feature type="compositionally biased region" description="Low complexity" evidence="3">
    <location>
        <begin position="172"/>
        <end position="182"/>
    </location>
</feature>
<dbReference type="InterPro" id="IPR045180">
    <property type="entry name" value="La_dom_prot"/>
</dbReference>
<name>A0A9P3L9E4_9APHY</name>
<sequence>MVSNVQNSAQPPPLSYADRVKKSQRANAAPSTSAPRPQARAQPPPAGAAAIPNAAKAANPPAAEPLAKQQPQGDFPAPSASQPSSPDTPRKAPEQKPLNGQPSSSSVDPVAGPSSAPAKKPAAPPAVNVWSLRKERMAQVLSQQTAKSPDSSLQPAAATTSDSSTAPPPPAASSSAPVSTSAQKEPEASSSAVPTKAVSPDVQTPNEEEYDPWVVRPNRASPAVAVPAPRLDATSWPEVGKAHSTTPPQPGGSGSADRDEKGKKEAQGSGQRRAGEKTKWVPIPVEELRAAADAQRTTQSSANSRPQSQQRPQASSSGSTSRSAQGSQERSKASNGKGQNAFGSASHSEAHSRTGSIQSSPKHPSTRLRRIPDEGSQSRRSSRANSPRPYPGPNAIPPPPPADAPQVEMPQPVTVNGTAYYPSVPQVPSSYGMSTPPYPPPPGSIHPMYNPAAYAPYAPYPYPPPGGHPYMYWSMPQDPRNTYPVSSQSQSPATHPSSLARSSDVTPPTSVGGPSPGEERPEPIANAGAGAKDVSKEAQKPSRRQRLLSFGSIRADGEIVGEGEDEATRDSADKPGTLGLSLESLSISNGAEATPRTAEQTVQEVVVVAEVIQREAGSSRPQPPAPAPHIGTSSIPAVGVINGDEQSVSETPASARPPIEFGTTGQAIVAEELTTTHPAASVQPVQPVPGPAGSSDLTPLPGVPLRVRLSPLGPVVNPEGLPPTPVPASAGGALYANNSPVTPLAEGTKDDELRVRDYGFGFGRGRYDPGYVPRDDRGPKDRPYYGGRGMSRGYDEGYRGGFRGRRGRGASRGYGRGGRGREYAGGRGSYPRYAPRDVEYDPEDPMGYMQPVDPTVYYGPPVAPAGFVPPAFDMYQPYAAGYPLPPVPAVTPTAPVPTPVTKLSFPLDPTRYYLLGQLEYYLSEDNMAQDFYLRKHMNSEGWISVMLLASFPRVKTLTYQLQLVKDVLTLSSLVEVSGDSVRPYRWQRYVLPDAAPASVDAGGSAYTSPSQVDVAQAVLQNPPARNSDPSDPNGEGPLAASVHVQLQTIDGRQENAIDEVHEYEDDDDEDDDDVVFVLGKDAGRAWTPERRTDSAA</sequence>
<feature type="compositionally biased region" description="Low complexity" evidence="3">
    <location>
        <begin position="155"/>
        <end position="165"/>
    </location>
</feature>
<dbReference type="CDD" id="cd07323">
    <property type="entry name" value="LAM"/>
    <property type="match status" value="1"/>
</dbReference>
<evidence type="ECO:0000256" key="3">
    <source>
        <dbReference type="SAM" id="MobiDB-lite"/>
    </source>
</evidence>
<feature type="compositionally biased region" description="Basic and acidic residues" evidence="3">
    <location>
        <begin position="773"/>
        <end position="783"/>
    </location>
</feature>
<evidence type="ECO:0000256" key="1">
    <source>
        <dbReference type="ARBA" id="ARBA00022884"/>
    </source>
</evidence>
<feature type="region of interest" description="Disordered" evidence="3">
    <location>
        <begin position="769"/>
        <end position="837"/>
    </location>
</feature>
<keyword evidence="6" id="KW-1185">Reference proteome</keyword>
<feature type="compositionally biased region" description="Low complexity" evidence="3">
    <location>
        <begin position="109"/>
        <end position="127"/>
    </location>
</feature>
<feature type="compositionally biased region" description="Polar residues" evidence="3">
    <location>
        <begin position="333"/>
        <end position="363"/>
    </location>
</feature>
<feature type="compositionally biased region" description="Polar residues" evidence="3">
    <location>
        <begin position="140"/>
        <end position="154"/>
    </location>
</feature>
<proteinExistence type="predicted"/>
<dbReference type="SMART" id="SM00715">
    <property type="entry name" value="LA"/>
    <property type="match status" value="1"/>
</dbReference>
<dbReference type="InterPro" id="IPR006630">
    <property type="entry name" value="La_HTH"/>
</dbReference>
<feature type="compositionally biased region" description="Pro residues" evidence="3">
    <location>
        <begin position="458"/>
        <end position="467"/>
    </location>
</feature>
<dbReference type="SUPFAM" id="SSF46785">
    <property type="entry name" value="Winged helix' DNA-binding domain"/>
    <property type="match status" value="1"/>
</dbReference>
<feature type="compositionally biased region" description="Low complexity" evidence="3">
    <location>
        <begin position="446"/>
        <end position="457"/>
    </location>
</feature>
<dbReference type="PROSITE" id="PS50961">
    <property type="entry name" value="HTH_LA"/>
    <property type="match status" value="1"/>
</dbReference>
<protein>
    <submittedName>
        <fullName evidence="5">LAM domain-containing protein</fullName>
    </submittedName>
</protein>
<feature type="compositionally biased region" description="Basic and acidic residues" evidence="3">
    <location>
        <begin position="256"/>
        <end position="266"/>
    </location>
</feature>
<feature type="compositionally biased region" description="Low complexity" evidence="3">
    <location>
        <begin position="299"/>
        <end position="328"/>
    </location>
</feature>